<dbReference type="GO" id="GO:0004830">
    <property type="term" value="F:tryptophan-tRNA ligase activity"/>
    <property type="evidence" value="ECO:0007669"/>
    <property type="project" value="UniProtKB-EC"/>
</dbReference>
<evidence type="ECO:0000313" key="11">
    <source>
        <dbReference type="Proteomes" id="UP001447188"/>
    </source>
</evidence>
<keyword evidence="5 9" id="KW-0067">ATP-binding</keyword>
<evidence type="ECO:0000256" key="3">
    <source>
        <dbReference type="ARBA" id="ARBA00022598"/>
    </source>
</evidence>
<evidence type="ECO:0000256" key="9">
    <source>
        <dbReference type="RuleBase" id="RU363036"/>
    </source>
</evidence>
<dbReference type="Proteomes" id="UP001447188">
    <property type="component" value="Unassembled WGS sequence"/>
</dbReference>
<evidence type="ECO:0000256" key="1">
    <source>
        <dbReference type="ARBA" id="ARBA00005594"/>
    </source>
</evidence>
<keyword evidence="3 9" id="KW-0436">Ligase</keyword>
<dbReference type="PRINTS" id="PR01039">
    <property type="entry name" value="TRNASYNTHTRP"/>
</dbReference>
<dbReference type="Pfam" id="PF00579">
    <property type="entry name" value="tRNA-synt_1b"/>
    <property type="match status" value="2"/>
</dbReference>
<name>A0ABR3GTU3_9PEZI</name>
<sequence>MKYYLRLFNTLPARASIQWYRASSYALRRNIQTSALPTPPATVFSGIQPTGIPHLGNYLGALRQWVGLQNSAPPSTKLIFCIVDLHAITQSQDASNLRRWKKEMLTALLAIGLNPDRCIIFEQSRVPAHSELMWILSCVASTGRLSPPAKRVMSLSDPFQKMSKSALDPRSRILLTDSTSEVQHKIKRAVTDSINGITYNPGSRPGVSNLVEIYAHMQGREDFEQVANEFEGLAMKDFKERVAECVNGNLEGVRKGYTQISEEGGDKFLEEVIRAGSHKAAENAEETMVKVKRALGLL</sequence>
<evidence type="ECO:0000256" key="2">
    <source>
        <dbReference type="ARBA" id="ARBA00013161"/>
    </source>
</evidence>
<comment type="caution">
    <text evidence="10">The sequence shown here is derived from an EMBL/GenBank/DDBJ whole genome shotgun (WGS) entry which is preliminary data.</text>
</comment>
<dbReference type="Gene3D" id="3.40.50.620">
    <property type="entry name" value="HUPs"/>
    <property type="match status" value="1"/>
</dbReference>
<dbReference type="EC" id="6.1.1.2" evidence="2"/>
<keyword evidence="6 9" id="KW-0648">Protein biosynthesis</keyword>
<reference evidence="10 11" key="1">
    <citation type="submission" date="2024-02" db="EMBL/GenBank/DDBJ databases">
        <title>Discinaceae phylogenomics.</title>
        <authorList>
            <person name="Dirks A.C."/>
            <person name="James T.Y."/>
        </authorList>
    </citation>
    <scope>NUCLEOTIDE SEQUENCE [LARGE SCALE GENOMIC DNA]</scope>
    <source>
        <strain evidence="10 11">ACD0624</strain>
    </source>
</reference>
<accession>A0ABR3GTU3</accession>
<protein>
    <recommendedName>
        <fullName evidence="2">tryptophan--tRNA ligase</fullName>
        <ecNumber evidence="2">6.1.1.2</ecNumber>
    </recommendedName>
    <alternativeName>
        <fullName evidence="8">Tryptophanyl-tRNA synthetase</fullName>
    </alternativeName>
</protein>
<keyword evidence="7 9" id="KW-0030">Aminoacyl-tRNA synthetase</keyword>
<evidence type="ECO:0000256" key="5">
    <source>
        <dbReference type="ARBA" id="ARBA00022840"/>
    </source>
</evidence>
<dbReference type="InterPro" id="IPR014729">
    <property type="entry name" value="Rossmann-like_a/b/a_fold"/>
</dbReference>
<dbReference type="SUPFAM" id="SSF52374">
    <property type="entry name" value="Nucleotidylyl transferase"/>
    <property type="match status" value="1"/>
</dbReference>
<dbReference type="PANTHER" id="PTHR43766">
    <property type="entry name" value="TRYPTOPHAN--TRNA LIGASE, MITOCHONDRIAL"/>
    <property type="match status" value="1"/>
</dbReference>
<organism evidence="10 11">
    <name type="scientific">Discina gigas</name>
    <dbReference type="NCBI Taxonomy" id="1032678"/>
    <lineage>
        <taxon>Eukaryota</taxon>
        <taxon>Fungi</taxon>
        <taxon>Dikarya</taxon>
        <taxon>Ascomycota</taxon>
        <taxon>Pezizomycotina</taxon>
        <taxon>Pezizomycetes</taxon>
        <taxon>Pezizales</taxon>
        <taxon>Discinaceae</taxon>
        <taxon>Discina</taxon>
    </lineage>
</organism>
<comment type="similarity">
    <text evidence="1 9">Belongs to the class-I aminoacyl-tRNA synthetase family.</text>
</comment>
<dbReference type="InterPro" id="IPR002306">
    <property type="entry name" value="Trp-tRNA-ligase"/>
</dbReference>
<dbReference type="InterPro" id="IPR002305">
    <property type="entry name" value="aa-tRNA-synth_Ic"/>
</dbReference>
<evidence type="ECO:0000256" key="7">
    <source>
        <dbReference type="ARBA" id="ARBA00023146"/>
    </source>
</evidence>
<keyword evidence="11" id="KW-1185">Reference proteome</keyword>
<gene>
    <name evidence="10" type="primary">MSW1</name>
    <name evidence="10" type="ORF">Q9L58_001709</name>
</gene>
<evidence type="ECO:0000256" key="6">
    <source>
        <dbReference type="ARBA" id="ARBA00022917"/>
    </source>
</evidence>
<evidence type="ECO:0000313" key="10">
    <source>
        <dbReference type="EMBL" id="KAL0639248.1"/>
    </source>
</evidence>
<evidence type="ECO:0000256" key="8">
    <source>
        <dbReference type="ARBA" id="ARBA00030268"/>
    </source>
</evidence>
<proteinExistence type="inferred from homology"/>
<dbReference type="PANTHER" id="PTHR43766:SF1">
    <property type="entry name" value="TRYPTOPHAN--TRNA LIGASE, MITOCHONDRIAL"/>
    <property type="match status" value="1"/>
</dbReference>
<dbReference type="Gene3D" id="1.10.240.10">
    <property type="entry name" value="Tyrosyl-Transfer RNA Synthetase"/>
    <property type="match status" value="1"/>
</dbReference>
<dbReference type="InterPro" id="IPR050203">
    <property type="entry name" value="Trp-tRNA_synthetase"/>
</dbReference>
<dbReference type="InterPro" id="IPR001412">
    <property type="entry name" value="aa-tRNA-synth_I_CS"/>
</dbReference>
<evidence type="ECO:0000256" key="4">
    <source>
        <dbReference type="ARBA" id="ARBA00022741"/>
    </source>
</evidence>
<dbReference type="PROSITE" id="PS00178">
    <property type="entry name" value="AA_TRNA_LIGASE_I"/>
    <property type="match status" value="1"/>
</dbReference>
<dbReference type="EMBL" id="JBBBZM010000013">
    <property type="protein sequence ID" value="KAL0639248.1"/>
    <property type="molecule type" value="Genomic_DNA"/>
</dbReference>
<keyword evidence="4 9" id="KW-0547">Nucleotide-binding</keyword>